<dbReference type="InterPro" id="IPR001451">
    <property type="entry name" value="Hexapep"/>
</dbReference>
<keyword evidence="2" id="KW-0808">Transferase</keyword>
<organism evidence="4 5">
    <name type="scientific">Alistipes hominis</name>
    <dbReference type="NCBI Taxonomy" id="2763015"/>
    <lineage>
        <taxon>Bacteria</taxon>
        <taxon>Pseudomonadati</taxon>
        <taxon>Bacteroidota</taxon>
        <taxon>Bacteroidia</taxon>
        <taxon>Bacteroidales</taxon>
        <taxon>Rikenellaceae</taxon>
        <taxon>Alistipes</taxon>
    </lineage>
</organism>
<protein>
    <submittedName>
        <fullName evidence="4">Sugar O-acetyltransferase</fullName>
    </submittedName>
</protein>
<feature type="domain" description="Maltose/galactoside acetyltransferase" evidence="3">
    <location>
        <begin position="4"/>
        <end position="57"/>
    </location>
</feature>
<reference evidence="4 5" key="1">
    <citation type="submission" date="2020-08" db="EMBL/GenBank/DDBJ databases">
        <title>Genome public.</title>
        <authorList>
            <person name="Liu C."/>
            <person name="Sun Q."/>
        </authorList>
    </citation>
    <scope>NUCLEOTIDE SEQUENCE [LARGE SCALE GENOMIC DNA]</scope>
    <source>
        <strain evidence="4 5">New-7</strain>
    </source>
</reference>
<dbReference type="SUPFAM" id="SSF51161">
    <property type="entry name" value="Trimeric LpxA-like enzymes"/>
    <property type="match status" value="1"/>
</dbReference>
<sequence length="184" mass="20243">MTEKEKMLAGEPFETMDRQLAEERRLASERLGRLNALSIDAEGYRKAVTELMPNAAADCLVRPPFHCDYGYNLYIGSEGFINFDCVILDGAPVRIGNHVLIGPAVQIYTFTHPMDYRERRQGIEQCKEIAIGDDCWIGGGAVICPGVILGQRVVVGAGSVVTKSFPDDVVVAGNPARVIRRLDF</sequence>
<dbReference type="Pfam" id="PF12464">
    <property type="entry name" value="Mac"/>
    <property type="match status" value="1"/>
</dbReference>
<dbReference type="CDD" id="cd03357">
    <property type="entry name" value="LbH_MAT_GAT"/>
    <property type="match status" value="1"/>
</dbReference>
<proteinExistence type="inferred from homology"/>
<dbReference type="InterPro" id="IPR011004">
    <property type="entry name" value="Trimer_LpxA-like_sf"/>
</dbReference>
<gene>
    <name evidence="4" type="ORF">H8S08_01995</name>
</gene>
<evidence type="ECO:0000256" key="1">
    <source>
        <dbReference type="ARBA" id="ARBA00007274"/>
    </source>
</evidence>
<dbReference type="InterPro" id="IPR024688">
    <property type="entry name" value="Mac_dom"/>
</dbReference>
<evidence type="ECO:0000259" key="3">
    <source>
        <dbReference type="SMART" id="SM01266"/>
    </source>
</evidence>
<name>A0ABR7CJF4_9BACT</name>
<dbReference type="Pfam" id="PF14602">
    <property type="entry name" value="Hexapep_2"/>
    <property type="match status" value="1"/>
</dbReference>
<dbReference type="PANTHER" id="PTHR23416:SF23">
    <property type="entry name" value="ACETYLTRANSFERASE C18B11.09C-RELATED"/>
    <property type="match status" value="1"/>
</dbReference>
<dbReference type="PANTHER" id="PTHR23416">
    <property type="entry name" value="SIALIC ACID SYNTHASE-RELATED"/>
    <property type="match status" value="1"/>
</dbReference>
<dbReference type="EMBL" id="JACOOK010000001">
    <property type="protein sequence ID" value="MBC5615794.1"/>
    <property type="molecule type" value="Genomic_DNA"/>
</dbReference>
<comment type="similarity">
    <text evidence="1">Belongs to the transferase hexapeptide repeat family.</text>
</comment>
<keyword evidence="5" id="KW-1185">Reference proteome</keyword>
<dbReference type="Proteomes" id="UP000636891">
    <property type="component" value="Unassembled WGS sequence"/>
</dbReference>
<dbReference type="SMART" id="SM01266">
    <property type="entry name" value="Mac"/>
    <property type="match status" value="1"/>
</dbReference>
<dbReference type="InterPro" id="IPR051159">
    <property type="entry name" value="Hexapeptide_acetyltransf"/>
</dbReference>
<evidence type="ECO:0000313" key="4">
    <source>
        <dbReference type="EMBL" id="MBC5615794.1"/>
    </source>
</evidence>
<evidence type="ECO:0000313" key="5">
    <source>
        <dbReference type="Proteomes" id="UP000636891"/>
    </source>
</evidence>
<dbReference type="RefSeq" id="WP_101571124.1">
    <property type="nucleotide sequence ID" value="NZ_JACOOK010000001.1"/>
</dbReference>
<dbReference type="Gene3D" id="2.160.10.10">
    <property type="entry name" value="Hexapeptide repeat proteins"/>
    <property type="match status" value="1"/>
</dbReference>
<comment type="caution">
    <text evidence="4">The sequence shown here is derived from an EMBL/GenBank/DDBJ whole genome shotgun (WGS) entry which is preliminary data.</text>
</comment>
<evidence type="ECO:0000256" key="2">
    <source>
        <dbReference type="ARBA" id="ARBA00022679"/>
    </source>
</evidence>
<accession>A0ABR7CJF4</accession>